<evidence type="ECO:0000256" key="1">
    <source>
        <dbReference type="SAM" id="MobiDB-lite"/>
    </source>
</evidence>
<evidence type="ECO:0000313" key="5">
    <source>
        <dbReference type="RefSeq" id="XP_018446516.2"/>
    </source>
</evidence>
<dbReference type="Gene3D" id="2.60.40.790">
    <property type="match status" value="1"/>
</dbReference>
<dbReference type="InterPro" id="IPR058937">
    <property type="entry name" value="ACL_Hsps-like_put"/>
</dbReference>
<proteinExistence type="predicted"/>
<protein>
    <submittedName>
        <fullName evidence="5">Uncharacterized protein LOC108818133</fullName>
    </submittedName>
</protein>
<evidence type="ECO:0000259" key="3">
    <source>
        <dbReference type="Pfam" id="PF26145"/>
    </source>
</evidence>
<feature type="domain" description="Hsps-like putative alpha-crystallin-like" evidence="2">
    <location>
        <begin position="377"/>
        <end position="485"/>
    </location>
</feature>
<accession>A0A6J0KG60</accession>
<dbReference type="PANTHER" id="PTHR33981">
    <property type="entry name" value="EXPRESSED PROTEIN"/>
    <property type="match status" value="1"/>
</dbReference>
<dbReference type="Pfam" id="PF26145">
    <property type="entry name" value="DUF8041"/>
    <property type="match status" value="1"/>
</dbReference>
<reference evidence="4" key="1">
    <citation type="journal article" date="2019" name="Database">
        <title>The radish genome database (RadishGD): an integrated information resource for radish genomics.</title>
        <authorList>
            <person name="Yu H.J."/>
            <person name="Baek S."/>
            <person name="Lee Y.J."/>
            <person name="Cho A."/>
            <person name="Mun J.H."/>
        </authorList>
    </citation>
    <scope>NUCLEOTIDE SEQUENCE [LARGE SCALE GENOMIC DNA]</scope>
    <source>
        <strain evidence="4">cv. WK10039</strain>
    </source>
</reference>
<reference evidence="5" key="2">
    <citation type="submission" date="2025-08" db="UniProtKB">
        <authorList>
            <consortium name="RefSeq"/>
        </authorList>
    </citation>
    <scope>IDENTIFICATION</scope>
    <source>
        <tissue evidence="5">Leaf</tissue>
    </source>
</reference>
<dbReference type="AlphaFoldDB" id="A0A6J0KG60"/>
<feature type="region of interest" description="Disordered" evidence="1">
    <location>
        <begin position="305"/>
        <end position="336"/>
    </location>
</feature>
<evidence type="ECO:0000313" key="4">
    <source>
        <dbReference type="Proteomes" id="UP000504610"/>
    </source>
</evidence>
<dbReference type="Pfam" id="PF26144">
    <property type="entry name" value="ACL_Hsps-like"/>
    <property type="match status" value="1"/>
</dbReference>
<dbReference type="KEGG" id="rsz:108818133"/>
<organism evidence="4 5">
    <name type="scientific">Raphanus sativus</name>
    <name type="common">Radish</name>
    <name type="synonym">Raphanus raphanistrum var. sativus</name>
    <dbReference type="NCBI Taxonomy" id="3726"/>
    <lineage>
        <taxon>Eukaryota</taxon>
        <taxon>Viridiplantae</taxon>
        <taxon>Streptophyta</taxon>
        <taxon>Embryophyta</taxon>
        <taxon>Tracheophyta</taxon>
        <taxon>Spermatophyta</taxon>
        <taxon>Magnoliopsida</taxon>
        <taxon>eudicotyledons</taxon>
        <taxon>Gunneridae</taxon>
        <taxon>Pentapetalae</taxon>
        <taxon>rosids</taxon>
        <taxon>malvids</taxon>
        <taxon>Brassicales</taxon>
        <taxon>Brassicaceae</taxon>
        <taxon>Brassiceae</taxon>
        <taxon>Raphanus</taxon>
    </lineage>
</organism>
<dbReference type="CDD" id="cd06464">
    <property type="entry name" value="ACD_sHsps-like"/>
    <property type="match status" value="1"/>
</dbReference>
<feature type="compositionally biased region" description="Low complexity" evidence="1">
    <location>
        <begin position="305"/>
        <end position="318"/>
    </location>
</feature>
<feature type="domain" description="DUF8041" evidence="3">
    <location>
        <begin position="103"/>
        <end position="271"/>
    </location>
</feature>
<dbReference type="RefSeq" id="XP_018446516.2">
    <property type="nucleotide sequence ID" value="XM_018591014.2"/>
</dbReference>
<sequence>MKGSILLSMENHHPSTLLSMDSTGSSHEDLDLDMNNNQITLYNNPPDINLPLSVGRGGSSPTWNLDSCDNILDVGLSSSHVYETETFLNNVASAAPSNKVTKKCLKRGDSMWGAWFFFSSYFRPALNDKSKSKVVREGGGGCFTGFDKSDLKLDVFLVQHDMENMYMWAFKDKPDNALGKMQLRSYMNGHSRQGERPFPFSAERGFVRSHRMQRKHYRGLSNPQCLHGIEFVPSPSLLCVSEEDKKRWMELTGRDLKFTIPPDASDFGSWRNLPNTDFELPHVAKPVLNNAKKMLNGSGLHLTNNASFSSNGDSSDQSPGRGGVGNVSKKRKEFLSPGSSEEECCLTVNMNSVETHTPPGWVKDFTGVMKNVHGPATAAKTIYEDEEAYLIVITLPFVDLNSVKVSWRNSITNGIVKVTGSSTSRAPLVKRRERTFKLVVDQTAEHCPPGEFMREIQLPNRIPEEANIEAYFDGTGPVLEILVPKLRGGVEEEHEVRVCLRPQHHIGGTGELKLT</sequence>
<gene>
    <name evidence="5" type="primary">LOC108818133</name>
</gene>
<dbReference type="InterPro" id="IPR008978">
    <property type="entry name" value="HSP20-like_chaperone"/>
</dbReference>
<evidence type="ECO:0000259" key="2">
    <source>
        <dbReference type="Pfam" id="PF26144"/>
    </source>
</evidence>
<dbReference type="InterPro" id="IPR058354">
    <property type="entry name" value="DUF8041"/>
</dbReference>
<dbReference type="GeneID" id="108818133"/>
<name>A0A6J0KG60_RAPSA</name>
<dbReference type="OrthoDB" id="1065880at2759"/>
<dbReference type="Proteomes" id="UP000504610">
    <property type="component" value="Chromosome 7"/>
</dbReference>
<dbReference type="SUPFAM" id="SSF49764">
    <property type="entry name" value="HSP20-like chaperones"/>
    <property type="match status" value="1"/>
</dbReference>
<keyword evidence="4" id="KW-1185">Reference proteome</keyword>
<dbReference type="PANTHER" id="PTHR33981:SF20">
    <property type="entry name" value="SHSP DOMAIN-CONTAINING PROTEIN"/>
    <property type="match status" value="1"/>
</dbReference>